<keyword evidence="5" id="KW-1185">Reference proteome</keyword>
<comment type="similarity">
    <text evidence="1 3">Belongs to the short-chain dehydrogenases/reductases (SDR) family.</text>
</comment>
<organism evidence="4 5">
    <name type="scientific">Flavimaribacter sediminis</name>
    <dbReference type="NCBI Taxonomy" id="2865987"/>
    <lineage>
        <taxon>Bacteria</taxon>
        <taxon>Pseudomonadati</taxon>
        <taxon>Pseudomonadota</taxon>
        <taxon>Alphaproteobacteria</taxon>
        <taxon>Hyphomicrobiales</taxon>
        <taxon>Rhizobiaceae</taxon>
        <taxon>Flavimaribacter</taxon>
    </lineage>
</organism>
<evidence type="ECO:0000256" key="3">
    <source>
        <dbReference type="RuleBase" id="RU000363"/>
    </source>
</evidence>
<dbReference type="Gene3D" id="3.40.50.720">
    <property type="entry name" value="NAD(P)-binding Rossmann-like Domain"/>
    <property type="match status" value="1"/>
</dbReference>
<sequence>MKIDPGLVAYVSGGGSGIGRGFCVELARRGVHVGVCDIRGEDARETVRLIEEGGGKAIALETDVSDQSSVDAAADAIESVFGDVSLVFNNAGVAMHGVPVEEISLSEWDWVIGVNVMGVIHGVRTFVPRLRKAGKPAHIVNTASIGGFQVNPDFLTVAYSMTKYAVVALSEGLRNELAETQTGVSVLAPAAVDTGIHLSERSRPERLGGAYVRPENHFMGELIKDGAQPEDIANIVLSAIESNCFYIFPHPETRPWLERRFSEILDAYGAAEAAAKPLAAE</sequence>
<keyword evidence="2" id="KW-0560">Oxidoreductase</keyword>
<evidence type="ECO:0000313" key="5">
    <source>
        <dbReference type="Proteomes" id="UP001196509"/>
    </source>
</evidence>
<dbReference type="GO" id="GO:0016491">
    <property type="term" value="F:oxidoreductase activity"/>
    <property type="evidence" value="ECO:0007669"/>
    <property type="project" value="UniProtKB-KW"/>
</dbReference>
<dbReference type="PRINTS" id="PR00080">
    <property type="entry name" value="SDRFAMILY"/>
</dbReference>
<gene>
    <name evidence="4" type="ORF">K1W69_06035</name>
</gene>
<comment type="caution">
    <text evidence="4">The sequence shown here is derived from an EMBL/GenBank/DDBJ whole genome shotgun (WGS) entry which is preliminary data.</text>
</comment>
<dbReference type="Proteomes" id="UP001196509">
    <property type="component" value="Unassembled WGS sequence"/>
</dbReference>
<accession>A0AAE2ZHT1</accession>
<dbReference type="EMBL" id="JAICBX010000001">
    <property type="protein sequence ID" value="MBW8636738.1"/>
    <property type="molecule type" value="Genomic_DNA"/>
</dbReference>
<protein>
    <submittedName>
        <fullName evidence="4">SDR family NAD(P)-dependent oxidoreductase</fullName>
    </submittedName>
</protein>
<dbReference type="PRINTS" id="PR00081">
    <property type="entry name" value="GDHRDH"/>
</dbReference>
<evidence type="ECO:0000256" key="1">
    <source>
        <dbReference type="ARBA" id="ARBA00006484"/>
    </source>
</evidence>
<dbReference type="SUPFAM" id="SSF51735">
    <property type="entry name" value="NAD(P)-binding Rossmann-fold domains"/>
    <property type="match status" value="1"/>
</dbReference>
<dbReference type="InterPro" id="IPR036291">
    <property type="entry name" value="NAD(P)-bd_dom_sf"/>
</dbReference>
<dbReference type="PANTHER" id="PTHR43669:SF3">
    <property type="entry name" value="ALCOHOL DEHYDROGENASE, PUTATIVE (AFU_ORTHOLOGUE AFUA_3G03445)-RELATED"/>
    <property type="match status" value="1"/>
</dbReference>
<evidence type="ECO:0000313" key="4">
    <source>
        <dbReference type="EMBL" id="MBW8636738.1"/>
    </source>
</evidence>
<dbReference type="AlphaFoldDB" id="A0AAE2ZHT1"/>
<dbReference type="PANTHER" id="PTHR43669">
    <property type="entry name" value="5-KETO-D-GLUCONATE 5-REDUCTASE"/>
    <property type="match status" value="1"/>
</dbReference>
<dbReference type="RefSeq" id="WP_220227393.1">
    <property type="nucleotide sequence ID" value="NZ_JAICBX010000001.1"/>
</dbReference>
<dbReference type="CDD" id="cd05233">
    <property type="entry name" value="SDR_c"/>
    <property type="match status" value="1"/>
</dbReference>
<dbReference type="Pfam" id="PF00106">
    <property type="entry name" value="adh_short"/>
    <property type="match status" value="1"/>
</dbReference>
<reference evidence="4" key="1">
    <citation type="submission" date="2021-08" db="EMBL/GenBank/DDBJ databases">
        <title>Hoeflea bacterium WL0058 sp. nov., isolated from the sediment.</title>
        <authorList>
            <person name="Wang L."/>
            <person name="Zhang D."/>
        </authorList>
    </citation>
    <scope>NUCLEOTIDE SEQUENCE</scope>
    <source>
        <strain evidence="4">WL0058</strain>
    </source>
</reference>
<dbReference type="InterPro" id="IPR002347">
    <property type="entry name" value="SDR_fam"/>
</dbReference>
<evidence type="ECO:0000256" key="2">
    <source>
        <dbReference type="ARBA" id="ARBA00023002"/>
    </source>
</evidence>
<name>A0AAE2ZHT1_9HYPH</name>
<proteinExistence type="inferred from homology"/>